<geneLocation type="plasmid" evidence="2">
    <name>pL289</name>
</geneLocation>
<dbReference type="RefSeq" id="WP_086048389.1">
    <property type="nucleotide sequence ID" value="NZ_CP017893.1"/>
</dbReference>
<sequence length="332" mass="36810">MNKENPNSNFPSGKSGSKVKALKSKDKIDANRRRFLRKSVSYSAAATVGVAAVTTSPPANAFFITAAKIYGELSGLACRLPTIMSFEFSADYIAELWGSMNTGSQNTMLMGYDKKVEVKAEADKIEVARQSEPSPRLCAFQEIGFTQQKYQYRDTQIVNQFCLEPPPLSNEFRLKPGFLDIKTLIDSNARSRKISAEERNELMTSFRAIGGSLAKRKSYTNKRFADYQSASDEVRRILAFQGLNIVSALLAGDERYASNLQSINTFASNDWRQELIAAGGETGMYAEASRQLGQLIHNEHQALLAEERLMVLEALSAVQSLATIQKKRRSAS</sequence>
<feature type="compositionally biased region" description="Polar residues" evidence="1">
    <location>
        <begin position="1"/>
        <end position="15"/>
    </location>
</feature>
<keyword evidence="2" id="KW-0614">Plasmid</keyword>
<proteinExistence type="predicted"/>
<dbReference type="InterPro" id="IPR006311">
    <property type="entry name" value="TAT_signal"/>
</dbReference>
<organism evidence="2">
    <name type="scientific">Vibrio alginolyticus</name>
    <dbReference type="NCBI Taxonomy" id="663"/>
    <lineage>
        <taxon>Bacteria</taxon>
        <taxon>Pseudomonadati</taxon>
        <taxon>Pseudomonadota</taxon>
        <taxon>Gammaproteobacteria</taxon>
        <taxon>Vibrionales</taxon>
        <taxon>Vibrionaceae</taxon>
        <taxon>Vibrio</taxon>
    </lineage>
</organism>
<dbReference type="AlphaFoldDB" id="A0A1W6UUY2"/>
<protein>
    <recommendedName>
        <fullName evidence="4">Twin-arginine translocation signal domain-containing protein</fullName>
    </recommendedName>
</protein>
<accession>A0A1W6UUY2</accession>
<evidence type="ECO:0000313" key="2">
    <source>
        <dbReference type="EMBL" id="ARP21735.1"/>
    </source>
</evidence>
<dbReference type="EMBL" id="CP017904">
    <property type="protein sequence ID" value="ARP21735.1"/>
    <property type="molecule type" value="Genomic_DNA"/>
</dbReference>
<evidence type="ECO:0000256" key="1">
    <source>
        <dbReference type="SAM" id="MobiDB-lite"/>
    </source>
</evidence>
<evidence type="ECO:0008006" key="4">
    <source>
        <dbReference type="Google" id="ProtNLM"/>
    </source>
</evidence>
<dbReference type="PROSITE" id="PS51318">
    <property type="entry name" value="TAT"/>
    <property type="match status" value="1"/>
</dbReference>
<name>A0A1W6UUY2_VIBAL</name>
<evidence type="ECO:0000313" key="3">
    <source>
        <dbReference type="EMBL" id="ARP21753.1"/>
    </source>
</evidence>
<gene>
    <name evidence="2" type="ORF">K05K4_50260</name>
    <name evidence="3" type="ORF">K05K4_50510</name>
</gene>
<dbReference type="EMBL" id="CP017904">
    <property type="protein sequence ID" value="ARP21753.1"/>
    <property type="molecule type" value="Genomic_DNA"/>
</dbReference>
<reference evidence="2" key="1">
    <citation type="submission" date="2016-10" db="EMBL/GenBank/DDBJ databases">
        <title>The High Quality Genome of Vibrio alginolyticus K01M1.</title>
        <authorList>
            <person name="Wendling C."/>
            <person name="Chibani C.M."/>
            <person name="Hertel R."/>
            <person name="Sproer C."/>
            <person name="Bunk B."/>
            <person name="Overmann J."/>
            <person name="Roth O."/>
            <person name="Liesegang H."/>
        </authorList>
    </citation>
    <scope>NUCLEOTIDE SEQUENCE</scope>
    <source>
        <strain evidence="2">K05K4</strain>
        <plasmid evidence="2">pL289</plasmid>
    </source>
</reference>
<feature type="region of interest" description="Disordered" evidence="1">
    <location>
        <begin position="1"/>
        <end position="23"/>
    </location>
</feature>